<feature type="compositionally biased region" description="Polar residues" evidence="5">
    <location>
        <begin position="572"/>
        <end position="588"/>
    </location>
</feature>
<feature type="repeat" description="ANK" evidence="4">
    <location>
        <begin position="352"/>
        <end position="374"/>
    </location>
</feature>
<evidence type="ECO:0000313" key="7">
    <source>
        <dbReference type="EMBL" id="JAD05872.1"/>
    </source>
</evidence>
<dbReference type="Pfam" id="PF25877">
    <property type="entry name" value="WHD_SOWAH"/>
    <property type="match status" value="1"/>
</dbReference>
<protein>
    <submittedName>
        <fullName evidence="7">Ankyrin repeat domain-containing protein SOWAHC</fullName>
    </submittedName>
</protein>
<dbReference type="EMBL" id="GBXI01008420">
    <property type="protein sequence ID" value="JAD05872.1"/>
    <property type="molecule type" value="Transcribed_RNA"/>
</dbReference>
<dbReference type="SMART" id="SM00248">
    <property type="entry name" value="ANK"/>
    <property type="match status" value="2"/>
</dbReference>
<dbReference type="InterPro" id="IPR002110">
    <property type="entry name" value="Ankyrin_rpt"/>
</dbReference>
<sequence length="663" mass="73165">MATAPSELSIAEIRNYMLSNDSKVTNHALVKHFKHFLTKPETQNEARKLFKVYVNILSTIRNENNQKYLILRKKYIHELPSNDIVQRALATAGAEAVPSSPSGMSVISENAIVSPMRQPPPYVPPPEVAVPDKNCGCLDQIVEVATIETSKTAQEALVEPEKDVAAKKNPEENHELEVEKRLKAISKESHKENKENIPRFSFSSEGSATSLSSKSSKDTIDSDVDPPGSNVSVKEATRKFNRLVSEEEAKAAVVSPSGKKKIEEKDVKKNEAQETPEVTMAHKKAKEWIVAMARANYQDLSKLATEYPELVKLHDPFTGYTALHWAAKHGNQDVVKLIAGTHKADVNARTNGGYTPLHISMQFGRADVFELLVNVYKANRDLTDWSGNKPLDYSKQSTSVSPSTFSKIKGKKKTAAEKDSGFLRIGSLNVRVKKTTEAFSNFLGVGNGHTLSQAGAASRHHQRSHQHRLQSHRHHPAAGMTRNPMMMKTKPLGTDAISSSKNTNKSNNKKHNIGSRASVPVNMNSLQRKFEKLHKSWGSADNIQQHEDEQDDKEIMPPPKNMDSLVKKRQKSMTTPAMRSSVTTSLVTDSPRDSISSSNSSTNLIAGYSSMPTTPNQKRAPIGRVPSDTLMDSDSDCAYGFDSNWAMNGRTSTSSGSLQVPQY</sequence>
<evidence type="ECO:0000256" key="4">
    <source>
        <dbReference type="PROSITE-ProRule" id="PRU00023"/>
    </source>
</evidence>
<dbReference type="PROSITE" id="PS50297">
    <property type="entry name" value="ANK_REP_REGION"/>
    <property type="match status" value="2"/>
</dbReference>
<keyword evidence="2 4" id="KW-0040">ANK repeat</keyword>
<feature type="compositionally biased region" description="Basic and acidic residues" evidence="5">
    <location>
        <begin position="159"/>
        <end position="197"/>
    </location>
</feature>
<evidence type="ECO:0000259" key="6">
    <source>
        <dbReference type="Pfam" id="PF25877"/>
    </source>
</evidence>
<feature type="region of interest" description="Disordered" evidence="5">
    <location>
        <begin position="537"/>
        <end position="621"/>
    </location>
</feature>
<proteinExistence type="inferred from homology"/>
<dbReference type="Pfam" id="PF12796">
    <property type="entry name" value="Ank_2"/>
    <property type="match status" value="1"/>
</dbReference>
<feature type="compositionally biased region" description="Low complexity" evidence="5">
    <location>
        <begin position="201"/>
        <end position="214"/>
    </location>
</feature>
<gene>
    <name evidence="7" type="primary">Sowahc_1</name>
    <name evidence="7" type="ORF">g.29714</name>
</gene>
<dbReference type="PANTHER" id="PTHR14491:SF7">
    <property type="entry name" value="SOSONDOWAH, ISOFORM G"/>
    <property type="match status" value="1"/>
</dbReference>
<feature type="region of interest" description="Disordered" evidence="5">
    <location>
        <begin position="452"/>
        <end position="516"/>
    </location>
</feature>
<keyword evidence="1" id="KW-0677">Repeat</keyword>
<feature type="region of interest" description="Disordered" evidence="5">
    <location>
        <begin position="153"/>
        <end position="235"/>
    </location>
</feature>
<dbReference type="InterPro" id="IPR058889">
    <property type="entry name" value="WHD_SOWAHA-C"/>
</dbReference>
<reference evidence="7" key="1">
    <citation type="submission" date="2014-11" db="EMBL/GenBank/DDBJ databases">
        <authorList>
            <person name="Geib S."/>
        </authorList>
    </citation>
    <scope>NUCLEOTIDE SEQUENCE</scope>
</reference>
<organism evidence="7">
    <name type="scientific">Zeugodacus cucurbitae</name>
    <name type="common">Melon fruit fly</name>
    <name type="synonym">Bactrocera cucurbitae</name>
    <dbReference type="NCBI Taxonomy" id="28588"/>
    <lineage>
        <taxon>Eukaryota</taxon>
        <taxon>Metazoa</taxon>
        <taxon>Ecdysozoa</taxon>
        <taxon>Arthropoda</taxon>
        <taxon>Hexapoda</taxon>
        <taxon>Insecta</taxon>
        <taxon>Pterygota</taxon>
        <taxon>Neoptera</taxon>
        <taxon>Endopterygota</taxon>
        <taxon>Diptera</taxon>
        <taxon>Brachycera</taxon>
        <taxon>Muscomorpha</taxon>
        <taxon>Tephritoidea</taxon>
        <taxon>Tephritidae</taxon>
        <taxon>Zeugodacus</taxon>
        <taxon>Zeugodacus</taxon>
    </lineage>
</organism>
<evidence type="ECO:0000256" key="5">
    <source>
        <dbReference type="SAM" id="MobiDB-lite"/>
    </source>
</evidence>
<evidence type="ECO:0000256" key="3">
    <source>
        <dbReference type="ARBA" id="ARBA00038122"/>
    </source>
</evidence>
<dbReference type="PROSITE" id="PS50088">
    <property type="entry name" value="ANK_REPEAT"/>
    <property type="match status" value="2"/>
</dbReference>
<feature type="region of interest" description="Disordered" evidence="5">
    <location>
        <begin position="644"/>
        <end position="663"/>
    </location>
</feature>
<evidence type="ECO:0000256" key="2">
    <source>
        <dbReference type="ARBA" id="ARBA00023043"/>
    </source>
</evidence>
<evidence type="ECO:0000256" key="1">
    <source>
        <dbReference type="ARBA" id="ARBA00022737"/>
    </source>
</evidence>
<reference evidence="7" key="2">
    <citation type="journal article" date="2015" name="Gigascience">
        <title>Reconstructing a comprehensive transcriptome assembly of a white-pupal translocated strain of the pest fruit fly Bactrocera cucurbitae.</title>
        <authorList>
            <person name="Sim S.B."/>
            <person name="Calla B."/>
            <person name="Hall B."/>
            <person name="DeRego T."/>
            <person name="Geib S.M."/>
        </authorList>
    </citation>
    <scope>NUCLEOTIDE SEQUENCE</scope>
</reference>
<comment type="similarity">
    <text evidence="3">Belongs to the SOWAH family.</text>
</comment>
<feature type="compositionally biased region" description="Basic residues" evidence="5">
    <location>
        <begin position="458"/>
        <end position="476"/>
    </location>
</feature>
<name>A0A0A1X460_ZEUCU</name>
<accession>A0A0A1X460</accession>
<feature type="repeat" description="ANK" evidence="4">
    <location>
        <begin position="318"/>
        <end position="338"/>
    </location>
</feature>
<dbReference type="PANTHER" id="PTHR14491">
    <property type="entry name" value="SOSONDOWAH, ISOFORM G"/>
    <property type="match status" value="1"/>
</dbReference>
<dbReference type="SUPFAM" id="SSF48403">
    <property type="entry name" value="Ankyrin repeat"/>
    <property type="match status" value="1"/>
</dbReference>
<feature type="compositionally biased region" description="Polar residues" evidence="5">
    <location>
        <begin position="645"/>
        <end position="663"/>
    </location>
</feature>
<dbReference type="AlphaFoldDB" id="A0A0A1X460"/>
<dbReference type="Gene3D" id="1.25.40.20">
    <property type="entry name" value="Ankyrin repeat-containing domain"/>
    <property type="match status" value="1"/>
</dbReference>
<dbReference type="InterPro" id="IPR036770">
    <property type="entry name" value="Ankyrin_rpt-contain_sf"/>
</dbReference>
<feature type="domain" description="SOWAHA-C winged helix-turn-helix" evidence="6">
    <location>
        <begin position="7"/>
        <end position="84"/>
    </location>
</feature>